<gene>
    <name evidence="10" type="ORF">G7Y89_g9521</name>
</gene>
<evidence type="ECO:0000256" key="3">
    <source>
        <dbReference type="ARBA" id="ARBA00022801"/>
    </source>
</evidence>
<name>A0A8H4W1T7_9HELO</name>
<feature type="domain" description="Helicase ATP-binding" evidence="8">
    <location>
        <begin position="359"/>
        <end position="534"/>
    </location>
</feature>
<dbReference type="GO" id="GO:0008270">
    <property type="term" value="F:zinc ion binding"/>
    <property type="evidence" value="ECO:0007669"/>
    <property type="project" value="UniProtKB-KW"/>
</dbReference>
<dbReference type="Pfam" id="PF00271">
    <property type="entry name" value="Helicase_C"/>
    <property type="match status" value="1"/>
</dbReference>
<evidence type="ECO:0000256" key="1">
    <source>
        <dbReference type="ARBA" id="ARBA00004123"/>
    </source>
</evidence>
<evidence type="ECO:0000313" key="10">
    <source>
        <dbReference type="EMBL" id="KAF4628635.1"/>
    </source>
</evidence>
<dbReference type="InterPro" id="IPR002464">
    <property type="entry name" value="DNA/RNA_helicase_DEAH_CS"/>
</dbReference>
<dbReference type="CDD" id="cd18793">
    <property type="entry name" value="SF2_C_SNF"/>
    <property type="match status" value="1"/>
</dbReference>
<dbReference type="InterPro" id="IPR027417">
    <property type="entry name" value="P-loop_NTPase"/>
</dbReference>
<keyword evidence="4" id="KW-0067">ATP-binding</keyword>
<comment type="subcellular location">
    <subcellularLocation>
        <location evidence="1">Nucleus</location>
    </subcellularLocation>
</comment>
<sequence>MDIDYGSETALCQGRNQKRRGRETHDEDRSLNKRRRAKFDSPLPASVAPGASSAASGLRRDAPAASPLDGPASLHRRSPSCTPPVGSTSESSKRLSEEATGRSTMDSLSPIPYDTCFGRIQVIAMIRMSLYSSPQELFVVPSGPLLKLSTSKPAKHVGIIVAPELSEVTQGFRVTLTATLAPAELQCGKERDKSTTYARRPVWVLVYGFSSEQDEIAKALSQGHLYLQDPFSDQIDARVPYKNPQYLLRPGSSMPEITGLALSENKGSQKTTDILSETEKSQILQMFQTETKTFDITGLQQSPRIRTALKDHQLTALAFMIEKEFARLDRSKFPTLWTKVKDENGQERYHHIISGKCEESPPDSVCGGILADDMGLGKTLTALALVCWHLDALDDEFNSPTTAENCIFRQSLIVAPKSSKWQKQMETHLRLGSLNHIIYHGSSRHQTLDKWKSQDVILTTYDTLRSEWQTNGPLFGHSWSRVVLDEAHNIRNRDSKIFKAVCAIHAQRRWCLTGTPIQNRLDDFGALLSFLRLPPFFTRESFELWITRPVKKKQRNALRTLRKLVLATCLRRTKLSSHSSLTLPHKIEKVVTLELSEEERKVYRFFQRRASSLADYSLNVSSSIAPATKRQAILPLIGILRLICDHGQHLLSQKALLAWEQKDASHVDWNLFLSMVEKCGTCGTTAENAGDTGLGLTVFRCSHVICAACGNTNEEDLLESLEHNCCPKCLRKANVPRLVAAANCGNSPIKSQYKASTKVKALMRTLRGELSRPLPTGKTNPFKSYWTKMLDLVQIAFETGGLSFTRIDGQTTLPKRIQALETFNNDPDCQIMLASIGSIGEGVDLTAANHVHILEPQWNPMTEAQAVDRVHRIGQQRDVVITRYLIQNSIEDSRAMLREESALRLNGVFGEGGPIWAHWEPTSFLWTQSCRVDNFST</sequence>
<feature type="compositionally biased region" description="Basic and acidic residues" evidence="6">
    <location>
        <begin position="91"/>
        <end position="100"/>
    </location>
</feature>
<dbReference type="PANTHER" id="PTHR45626">
    <property type="entry name" value="TRANSCRIPTION TERMINATION FACTOR 2-RELATED"/>
    <property type="match status" value="1"/>
</dbReference>
<feature type="domain" description="RING-type" evidence="7">
    <location>
        <begin position="679"/>
        <end position="729"/>
    </location>
</feature>
<protein>
    <submittedName>
        <fullName evidence="10">Uncharacterized protein</fullName>
    </submittedName>
</protein>
<evidence type="ECO:0000256" key="5">
    <source>
        <dbReference type="PROSITE-ProRule" id="PRU00175"/>
    </source>
</evidence>
<dbReference type="GO" id="GO:0005634">
    <property type="term" value="C:nucleus"/>
    <property type="evidence" value="ECO:0007669"/>
    <property type="project" value="UniProtKB-SubCell"/>
</dbReference>
<keyword evidence="5" id="KW-0862">Zinc</keyword>
<comment type="caution">
    <text evidence="10">The sequence shown here is derived from an EMBL/GenBank/DDBJ whole genome shotgun (WGS) entry which is preliminary data.</text>
</comment>
<evidence type="ECO:0000259" key="9">
    <source>
        <dbReference type="PROSITE" id="PS51194"/>
    </source>
</evidence>
<dbReference type="Proteomes" id="UP000566819">
    <property type="component" value="Unassembled WGS sequence"/>
</dbReference>
<dbReference type="Gene3D" id="3.40.50.10810">
    <property type="entry name" value="Tandem AAA-ATPase domain"/>
    <property type="match status" value="1"/>
</dbReference>
<dbReference type="AlphaFoldDB" id="A0A8H4W1T7"/>
<dbReference type="PANTHER" id="PTHR45626:SF52">
    <property type="entry name" value="SINGLE-STRANDED DNA-DEPENDENT ATPASE (EUROFUNG)"/>
    <property type="match status" value="1"/>
</dbReference>
<evidence type="ECO:0000256" key="6">
    <source>
        <dbReference type="SAM" id="MobiDB-lite"/>
    </source>
</evidence>
<feature type="domain" description="Helicase C-terminal" evidence="9">
    <location>
        <begin position="758"/>
        <end position="921"/>
    </location>
</feature>
<dbReference type="InterPro" id="IPR014001">
    <property type="entry name" value="Helicase_ATP-bd"/>
</dbReference>
<dbReference type="InterPro" id="IPR049730">
    <property type="entry name" value="SNF2/RAD54-like_C"/>
</dbReference>
<evidence type="ECO:0000259" key="7">
    <source>
        <dbReference type="PROSITE" id="PS50089"/>
    </source>
</evidence>
<dbReference type="InterPro" id="IPR038718">
    <property type="entry name" value="SNF2-like_sf"/>
</dbReference>
<organism evidence="10 11">
    <name type="scientific">Cudoniella acicularis</name>
    <dbReference type="NCBI Taxonomy" id="354080"/>
    <lineage>
        <taxon>Eukaryota</taxon>
        <taxon>Fungi</taxon>
        <taxon>Dikarya</taxon>
        <taxon>Ascomycota</taxon>
        <taxon>Pezizomycotina</taxon>
        <taxon>Leotiomycetes</taxon>
        <taxon>Helotiales</taxon>
        <taxon>Tricladiaceae</taxon>
        <taxon>Cudoniella</taxon>
    </lineage>
</organism>
<evidence type="ECO:0000259" key="8">
    <source>
        <dbReference type="PROSITE" id="PS51192"/>
    </source>
</evidence>
<dbReference type="SUPFAM" id="SSF52540">
    <property type="entry name" value="P-loop containing nucleoside triphosphate hydrolases"/>
    <property type="match status" value="2"/>
</dbReference>
<proteinExistence type="predicted"/>
<keyword evidence="11" id="KW-1185">Reference proteome</keyword>
<dbReference type="PROSITE" id="PS00690">
    <property type="entry name" value="DEAH_ATP_HELICASE"/>
    <property type="match status" value="1"/>
</dbReference>
<dbReference type="GO" id="GO:0006281">
    <property type="term" value="P:DNA repair"/>
    <property type="evidence" value="ECO:0007669"/>
    <property type="project" value="TreeGrafter"/>
</dbReference>
<feature type="region of interest" description="Disordered" evidence="6">
    <location>
        <begin position="1"/>
        <end position="108"/>
    </location>
</feature>
<dbReference type="GO" id="GO:0008094">
    <property type="term" value="F:ATP-dependent activity, acting on DNA"/>
    <property type="evidence" value="ECO:0007669"/>
    <property type="project" value="TreeGrafter"/>
</dbReference>
<reference evidence="10 11" key="1">
    <citation type="submission" date="2020-03" db="EMBL/GenBank/DDBJ databases">
        <title>Draft Genome Sequence of Cudoniella acicularis.</title>
        <authorList>
            <person name="Buettner E."/>
            <person name="Kellner H."/>
        </authorList>
    </citation>
    <scope>NUCLEOTIDE SEQUENCE [LARGE SCALE GENOMIC DNA]</scope>
    <source>
        <strain evidence="10 11">DSM 108380</strain>
    </source>
</reference>
<dbReference type="GO" id="GO:0005524">
    <property type="term" value="F:ATP binding"/>
    <property type="evidence" value="ECO:0007669"/>
    <property type="project" value="UniProtKB-KW"/>
</dbReference>
<dbReference type="OrthoDB" id="448448at2759"/>
<feature type="compositionally biased region" description="Low complexity" evidence="6">
    <location>
        <begin position="41"/>
        <end position="57"/>
    </location>
</feature>
<dbReference type="Gene3D" id="3.40.50.300">
    <property type="entry name" value="P-loop containing nucleotide triphosphate hydrolases"/>
    <property type="match status" value="1"/>
</dbReference>
<dbReference type="Pfam" id="PF00176">
    <property type="entry name" value="SNF2-rel_dom"/>
    <property type="match status" value="1"/>
</dbReference>
<keyword evidence="5" id="KW-0479">Metal-binding</keyword>
<dbReference type="InterPro" id="IPR050628">
    <property type="entry name" value="SNF2_RAD54_helicase_TF"/>
</dbReference>
<dbReference type="InterPro" id="IPR001841">
    <property type="entry name" value="Znf_RING"/>
</dbReference>
<evidence type="ECO:0000256" key="2">
    <source>
        <dbReference type="ARBA" id="ARBA00022741"/>
    </source>
</evidence>
<dbReference type="SMART" id="SM00490">
    <property type="entry name" value="HELICc"/>
    <property type="match status" value="1"/>
</dbReference>
<dbReference type="InterPro" id="IPR000330">
    <property type="entry name" value="SNF2_N"/>
</dbReference>
<keyword evidence="2" id="KW-0547">Nucleotide-binding</keyword>
<evidence type="ECO:0000313" key="11">
    <source>
        <dbReference type="Proteomes" id="UP000566819"/>
    </source>
</evidence>
<dbReference type="SMART" id="SM00487">
    <property type="entry name" value="DEXDc"/>
    <property type="match status" value="1"/>
</dbReference>
<dbReference type="GO" id="GO:0016787">
    <property type="term" value="F:hydrolase activity"/>
    <property type="evidence" value="ECO:0007669"/>
    <property type="project" value="UniProtKB-KW"/>
</dbReference>
<accession>A0A8H4W1T7</accession>
<keyword evidence="5" id="KW-0863">Zinc-finger</keyword>
<evidence type="ECO:0000256" key="4">
    <source>
        <dbReference type="ARBA" id="ARBA00022840"/>
    </source>
</evidence>
<dbReference type="PROSITE" id="PS50089">
    <property type="entry name" value="ZF_RING_2"/>
    <property type="match status" value="1"/>
</dbReference>
<dbReference type="InterPro" id="IPR001650">
    <property type="entry name" value="Helicase_C-like"/>
</dbReference>
<dbReference type="PROSITE" id="PS51194">
    <property type="entry name" value="HELICASE_CTER"/>
    <property type="match status" value="1"/>
</dbReference>
<dbReference type="CDD" id="cd18008">
    <property type="entry name" value="DEXDc_SHPRH-like"/>
    <property type="match status" value="1"/>
</dbReference>
<dbReference type="PROSITE" id="PS51192">
    <property type="entry name" value="HELICASE_ATP_BIND_1"/>
    <property type="match status" value="1"/>
</dbReference>
<keyword evidence="3" id="KW-0378">Hydrolase</keyword>
<dbReference type="EMBL" id="JAAMPI010000784">
    <property type="protein sequence ID" value="KAF4628635.1"/>
    <property type="molecule type" value="Genomic_DNA"/>
</dbReference>